<name>A0A124GN08_PICGL</name>
<accession>A0A124GN08</accession>
<geneLocation type="mitochondrion" evidence="1"/>
<keyword evidence="1" id="KW-0496">Mitochondrion</keyword>
<dbReference type="EMBL" id="LKAM01000007">
    <property type="protein sequence ID" value="KUM47316.1"/>
    <property type="molecule type" value="Genomic_DNA"/>
</dbReference>
<gene>
    <name evidence="1" type="ORF">ABT39_MTgene5501</name>
</gene>
<evidence type="ECO:0000313" key="1">
    <source>
        <dbReference type="EMBL" id="KUM47316.1"/>
    </source>
</evidence>
<protein>
    <submittedName>
        <fullName evidence="1">Uncharacterized protein</fullName>
    </submittedName>
</protein>
<sequence>MSSIKHCDRGVKSKESAANDRGVYDLGRCSCWACICSCWDRSCGPVSPPVVLVHWALSAMARSFLLSLQLLGTIEKKYQSPLKGFSPLKYQSPSLKVYFSLKVVVNRSTWVVYRSGTRGDPSRLGRTNQYSLFYKGYIICALPFVHGLRLTLPYVLLPSSTFRFRTFRIHTWFSLSRDFLPHSLLPS</sequence>
<dbReference type="AlphaFoldDB" id="A0A124GN08"/>
<proteinExistence type="predicted"/>
<comment type="caution">
    <text evidence="1">The sequence shown here is derived from an EMBL/GenBank/DDBJ whole genome shotgun (WGS) entry which is preliminary data.</text>
</comment>
<organism evidence="1">
    <name type="scientific">Picea glauca</name>
    <name type="common">White spruce</name>
    <name type="synonym">Pinus glauca</name>
    <dbReference type="NCBI Taxonomy" id="3330"/>
    <lineage>
        <taxon>Eukaryota</taxon>
        <taxon>Viridiplantae</taxon>
        <taxon>Streptophyta</taxon>
        <taxon>Embryophyta</taxon>
        <taxon>Tracheophyta</taxon>
        <taxon>Spermatophyta</taxon>
        <taxon>Pinopsida</taxon>
        <taxon>Pinidae</taxon>
        <taxon>Conifers I</taxon>
        <taxon>Pinales</taxon>
        <taxon>Pinaceae</taxon>
        <taxon>Picea</taxon>
    </lineage>
</organism>
<reference evidence="1" key="1">
    <citation type="journal article" date="2015" name="Genome Biol. Evol.">
        <title>Organellar Genomes of White Spruce (Picea glauca): Assembly and Annotation.</title>
        <authorList>
            <person name="Jackman S.D."/>
            <person name="Warren R.L."/>
            <person name="Gibb E.A."/>
            <person name="Vandervalk B.P."/>
            <person name="Mohamadi H."/>
            <person name="Chu J."/>
            <person name="Raymond A."/>
            <person name="Pleasance S."/>
            <person name="Coope R."/>
            <person name="Wildung M.R."/>
            <person name="Ritland C.E."/>
            <person name="Bousquet J."/>
            <person name="Jones S.J."/>
            <person name="Bohlmann J."/>
            <person name="Birol I."/>
        </authorList>
    </citation>
    <scope>NUCLEOTIDE SEQUENCE [LARGE SCALE GENOMIC DNA]</scope>
    <source>
        <tissue evidence="1">Flushing bud</tissue>
    </source>
</reference>